<dbReference type="Proteomes" id="UP001348641">
    <property type="component" value="Unassembled WGS sequence"/>
</dbReference>
<comment type="caution">
    <text evidence="1">The sequence shown here is derived from an EMBL/GenBank/DDBJ whole genome shotgun (WGS) entry which is preliminary data.</text>
</comment>
<name>A0ABU7KI51_9ACTN</name>
<accession>A0ABU7KI51</accession>
<protein>
    <recommendedName>
        <fullName evidence="3">Transposase</fullName>
    </recommendedName>
</protein>
<dbReference type="EMBL" id="JAUUCC010000001">
    <property type="protein sequence ID" value="MEE2048981.1"/>
    <property type="molecule type" value="Genomic_DNA"/>
</dbReference>
<evidence type="ECO:0000313" key="2">
    <source>
        <dbReference type="Proteomes" id="UP001348641"/>
    </source>
</evidence>
<dbReference type="RefSeq" id="WP_330156290.1">
    <property type="nucleotide sequence ID" value="NZ_BAAAJA010000006.1"/>
</dbReference>
<reference evidence="1 2" key="1">
    <citation type="submission" date="2023-07" db="EMBL/GenBank/DDBJ databases">
        <authorList>
            <person name="Girao M."/>
            <person name="Carvalho M.F."/>
        </authorList>
    </citation>
    <scope>NUCLEOTIDE SEQUENCE [LARGE SCALE GENOMIC DNA]</scope>
    <source>
        <strain evidence="1 2">66/93</strain>
    </source>
</reference>
<sequence length="64" mass="7413">MGRRGYPAEFRRKVLDLVQAGRSVADVAHDLEVLVYFRPESIQFIHDDDSNSTSAIQEWAYWIS</sequence>
<organism evidence="1 2">
    <name type="scientific">Nocardiopsis tropica</name>
    <dbReference type="NCBI Taxonomy" id="109330"/>
    <lineage>
        <taxon>Bacteria</taxon>
        <taxon>Bacillati</taxon>
        <taxon>Actinomycetota</taxon>
        <taxon>Actinomycetes</taxon>
        <taxon>Streptosporangiales</taxon>
        <taxon>Nocardiopsidaceae</taxon>
        <taxon>Nocardiopsis</taxon>
    </lineage>
</organism>
<gene>
    <name evidence="1" type="ORF">Q8A49_00525</name>
</gene>
<evidence type="ECO:0008006" key="3">
    <source>
        <dbReference type="Google" id="ProtNLM"/>
    </source>
</evidence>
<evidence type="ECO:0000313" key="1">
    <source>
        <dbReference type="EMBL" id="MEE2048981.1"/>
    </source>
</evidence>
<proteinExistence type="predicted"/>